<protein>
    <submittedName>
        <fullName evidence="1">Uncharacterized protein</fullName>
    </submittedName>
</protein>
<comment type="caution">
    <text evidence="1">The sequence shown here is derived from an EMBL/GenBank/DDBJ whole genome shotgun (WGS) entry which is preliminary data.</text>
</comment>
<dbReference type="EMBL" id="AJJH01000162">
    <property type="protein sequence ID" value="EID74476.1"/>
    <property type="molecule type" value="Genomic_DNA"/>
</dbReference>
<organism evidence="1 2">
    <name type="scientific">Rhodococcus opacus RKJ300 = JCM 13270</name>
    <dbReference type="NCBI Taxonomy" id="1165867"/>
    <lineage>
        <taxon>Bacteria</taxon>
        <taxon>Bacillati</taxon>
        <taxon>Actinomycetota</taxon>
        <taxon>Actinomycetes</taxon>
        <taxon>Mycobacteriales</taxon>
        <taxon>Nocardiaceae</taxon>
        <taxon>Rhodococcus</taxon>
    </lineage>
</organism>
<evidence type="ECO:0000313" key="1">
    <source>
        <dbReference type="EMBL" id="EID74476.1"/>
    </source>
</evidence>
<dbReference type="PATRIC" id="fig|1165867.3.peg.6111"/>
<evidence type="ECO:0000313" key="2">
    <source>
        <dbReference type="Proteomes" id="UP000006447"/>
    </source>
</evidence>
<proteinExistence type="predicted"/>
<gene>
    <name evidence="1" type="ORF">W59_29874</name>
</gene>
<dbReference type="Proteomes" id="UP000006447">
    <property type="component" value="Unassembled WGS sequence"/>
</dbReference>
<accession>I0WDL0</accession>
<reference evidence="1 2" key="1">
    <citation type="journal article" date="2012" name="J. Bacteriol.">
        <title>Draft genome sequence of the nitrophenol-degrading actinomycete Rhodococcus imtechensis RKJ300.</title>
        <authorList>
            <person name="Vikram S."/>
            <person name="Kumar S."/>
            <person name="Subramanian S."/>
            <person name="Raghava G.P."/>
        </authorList>
    </citation>
    <scope>NUCLEOTIDE SEQUENCE [LARGE SCALE GENOMIC DNA]</scope>
    <source>
        <strain evidence="1 2">RKJ300</strain>
    </source>
</reference>
<dbReference type="AlphaFoldDB" id="I0WDL0"/>
<sequence length="679" mass="72748">MTTLPTTALDVTRTRYSENQYLTTSDFQVEQDYHRRTQARHELGGHTWGIVVGLDLVETPDTGDPTLVDVHLTPGMAVDGYGRQIVVMARTPVDAALFDAFVDDAHRSVWIEFDETPSRPAEDGWADCLDGQPTRTVENFRLVVDPVDETTDVIVEGAVTAPRPAPSGTTAIPADTSVPYQEVPIEPRRSRWLVRLGDVRWDGTVRRLRQAAAGRLEQGRRYAGSIAAVVLSPDDTLRVARRMPAADPDAAEFARVEGRLRIQGRVNAERELWMEGHALRFTKAAGADDGVPMTLVRDSVGGGHRLRLQLGTAVEATTRLSISAGDASTTSVEVRADGRVRLPVGPLEIGPAALQEVELTSAAYGLGTQRPASGTASGTLYFRSPQRFAWFTGGKHDPAELAPGAGGARRLVLDEEGSLDFGSVTHQMLKLWGSTSGAYGIGVQPYTLYFRTHHDMAWFQGGTHVDVRGGPGGSGRLMMKLDEDNTFHVYGAATTASNLTVGSGGNGVLVARHVNGKQVGSDGADHLYLNYGTGRNVVVGVSGTPSAVEVFGPLQVRQGGLVSVQSVVKVVTRDATVRNGSSGAVGAPGSWNVSWAGEFDEVYTAFVVMRGFSLGFDLFLSSPFHAESTGAIPQHVWAQLGGFNPNGAFGTAFCSESHAQYEQDNHTAITVVAIGRKFT</sequence>
<name>I0WDL0_RHOOP</name>
<dbReference type="RefSeq" id="WP_007300278.1">
    <property type="nucleotide sequence ID" value="NZ_AJJH01000162.1"/>
</dbReference>